<keyword evidence="6" id="KW-0786">Thiamine pyrophosphate</keyword>
<feature type="compositionally biased region" description="Low complexity" evidence="7">
    <location>
        <begin position="637"/>
        <end position="650"/>
    </location>
</feature>
<keyword evidence="10" id="KW-1185">Reference proteome</keyword>
<feature type="domain" description="Transketolase-like pyrimidine-binding" evidence="8">
    <location>
        <begin position="206"/>
        <end position="370"/>
    </location>
</feature>
<name>A0ABQ6I7U0_9MICO</name>
<dbReference type="PANTHER" id="PTHR43322:SF5">
    <property type="entry name" value="1-DEOXY-D-XYLULOSE-5-PHOSPHATE SYNTHASE, CHLOROPLASTIC"/>
    <property type="match status" value="1"/>
</dbReference>
<comment type="cofactor">
    <cofactor evidence="1">
        <name>Mg(2+)</name>
        <dbReference type="ChEBI" id="CHEBI:18420"/>
    </cofactor>
</comment>
<evidence type="ECO:0000256" key="4">
    <source>
        <dbReference type="ARBA" id="ARBA00022679"/>
    </source>
</evidence>
<dbReference type="CDD" id="cd07033">
    <property type="entry name" value="TPP_PYR_DXS_TK_like"/>
    <property type="match status" value="1"/>
</dbReference>
<dbReference type="EMBL" id="BSUN01000001">
    <property type="protein sequence ID" value="GMA33908.1"/>
    <property type="molecule type" value="Genomic_DNA"/>
</dbReference>
<comment type="caution">
    <text evidence="9">The sequence shown here is derived from an EMBL/GenBank/DDBJ whole genome shotgun (WGS) entry which is preliminary data.</text>
</comment>
<dbReference type="SUPFAM" id="SSF52518">
    <property type="entry name" value="Thiamin diphosphate-binding fold (THDP-binding)"/>
    <property type="match status" value="2"/>
</dbReference>
<dbReference type="PROSITE" id="PS00802">
    <property type="entry name" value="TRANSKETOLASE_2"/>
    <property type="match status" value="1"/>
</dbReference>
<evidence type="ECO:0000313" key="9">
    <source>
        <dbReference type="EMBL" id="GMA33908.1"/>
    </source>
</evidence>
<sequence>MENSHASTAVSWAAGIGRGYALRGETDRTAVAVIGDGALTGGMAWEALNSVAASRDRVVIVVNDNGRSYAPTIGGLARRLDGIRTDPRYEQFLGWGKRNFQGRGWARNFTYQTVMHGKRAVKGLITEPGMFEDLGLKYVGPVDGHDLAQVEAALTHAKSFGGPVIVHVLTEKGRGYTPAEEDVADRFHAVGVIHPETGLPVKPSRFGWTSVFAEEIVAVARERDDVVALTAAMLAPVGLQPMADEFPDRVIDVGIAEQHAVTSAAGLAFAGMHPVFAVYATFLNRAFDQVLMDVALHGAGVTFMLDRAGITGDDGPSHNGMWDMALLRHVPGLRLAAPRDASTLRQAFREAVDVDDAPTVVRYPKGPVGEDLPALRSVGDLDVLAEHSSQPRVVVLGLGSMATTAIDTAAKIAAEGVGVVAATATWVHPVPDGLDALIGDAEAHRDRRGRPRGCGPGPGMGGVRPDAGSDGLVEPSRRAARVPRACVAGADRGAGGPRRVGARRCGDRRARLTDLSPPRRFRFRLAPGRYACAACDGSGDPMSHSRHTSHISGPNGRDYEGFAGASSTADASASANASASRGAVRSICHWRASRDARRARISSSPPPRCSQQARRIASGCRRFSAGISSRSARAPMRGRATSRRAAASGRLSFHMRG</sequence>
<comment type="subunit">
    <text evidence="3">Homodimer.</text>
</comment>
<evidence type="ECO:0000256" key="2">
    <source>
        <dbReference type="ARBA" id="ARBA00001964"/>
    </source>
</evidence>
<evidence type="ECO:0000256" key="5">
    <source>
        <dbReference type="ARBA" id="ARBA00022842"/>
    </source>
</evidence>
<organism evidence="9 10">
    <name type="scientific">Demequina litorisediminis</name>
    <dbReference type="NCBI Taxonomy" id="1849022"/>
    <lineage>
        <taxon>Bacteria</taxon>
        <taxon>Bacillati</taxon>
        <taxon>Actinomycetota</taxon>
        <taxon>Actinomycetes</taxon>
        <taxon>Micrococcales</taxon>
        <taxon>Demequinaceae</taxon>
        <taxon>Demequina</taxon>
    </lineage>
</organism>
<feature type="region of interest" description="Disordered" evidence="7">
    <location>
        <begin position="443"/>
        <end position="478"/>
    </location>
</feature>
<evidence type="ECO:0000313" key="10">
    <source>
        <dbReference type="Proteomes" id="UP001157125"/>
    </source>
</evidence>
<comment type="cofactor">
    <cofactor evidence="2">
        <name>thiamine diphosphate</name>
        <dbReference type="ChEBI" id="CHEBI:58937"/>
    </cofactor>
</comment>
<feature type="region of interest" description="Disordered" evidence="7">
    <location>
        <begin position="627"/>
        <end position="657"/>
    </location>
</feature>
<accession>A0ABQ6I7U0</accession>
<dbReference type="InterPro" id="IPR005477">
    <property type="entry name" value="Dxylulose-5-P_synthase"/>
</dbReference>
<proteinExistence type="predicted"/>
<feature type="region of interest" description="Disordered" evidence="7">
    <location>
        <begin position="537"/>
        <end position="564"/>
    </location>
</feature>
<dbReference type="PANTHER" id="PTHR43322">
    <property type="entry name" value="1-D-DEOXYXYLULOSE 5-PHOSPHATE SYNTHASE-RELATED"/>
    <property type="match status" value="1"/>
</dbReference>
<gene>
    <name evidence="9" type="ORF">GCM10025876_01120</name>
</gene>
<feature type="compositionally biased region" description="Gly residues" evidence="7">
    <location>
        <begin position="452"/>
        <end position="462"/>
    </location>
</feature>
<keyword evidence="4" id="KW-0808">Transferase</keyword>
<reference evidence="10" key="1">
    <citation type="journal article" date="2019" name="Int. J. Syst. Evol. Microbiol.">
        <title>The Global Catalogue of Microorganisms (GCM) 10K type strain sequencing project: providing services to taxonomists for standard genome sequencing and annotation.</title>
        <authorList>
            <consortium name="The Broad Institute Genomics Platform"/>
            <consortium name="The Broad Institute Genome Sequencing Center for Infectious Disease"/>
            <person name="Wu L."/>
            <person name="Ma J."/>
        </authorList>
    </citation>
    <scope>NUCLEOTIDE SEQUENCE [LARGE SCALE GENOMIC DNA]</scope>
    <source>
        <strain evidence="10">NBRC 112299</strain>
    </source>
</reference>
<dbReference type="Gene3D" id="3.40.50.970">
    <property type="match status" value="2"/>
</dbReference>
<dbReference type="InterPro" id="IPR020826">
    <property type="entry name" value="Transketolase_BS"/>
</dbReference>
<dbReference type="Pfam" id="PF02779">
    <property type="entry name" value="Transket_pyr"/>
    <property type="match status" value="1"/>
</dbReference>
<evidence type="ECO:0000256" key="3">
    <source>
        <dbReference type="ARBA" id="ARBA00011738"/>
    </source>
</evidence>
<keyword evidence="5" id="KW-0460">Magnesium</keyword>
<dbReference type="InterPro" id="IPR005475">
    <property type="entry name" value="Transketolase-like_Pyr-bd"/>
</dbReference>
<dbReference type="SMART" id="SM00861">
    <property type="entry name" value="Transket_pyr"/>
    <property type="match status" value="1"/>
</dbReference>
<evidence type="ECO:0000259" key="8">
    <source>
        <dbReference type="SMART" id="SM00861"/>
    </source>
</evidence>
<protein>
    <recommendedName>
        <fullName evidence="8">Transketolase-like pyrimidine-binding domain-containing protein</fullName>
    </recommendedName>
</protein>
<dbReference type="Pfam" id="PF13292">
    <property type="entry name" value="DXP_synthase_N"/>
    <property type="match status" value="1"/>
</dbReference>
<evidence type="ECO:0000256" key="6">
    <source>
        <dbReference type="ARBA" id="ARBA00023052"/>
    </source>
</evidence>
<dbReference type="InterPro" id="IPR029061">
    <property type="entry name" value="THDP-binding"/>
</dbReference>
<evidence type="ECO:0000256" key="7">
    <source>
        <dbReference type="SAM" id="MobiDB-lite"/>
    </source>
</evidence>
<dbReference type="Proteomes" id="UP001157125">
    <property type="component" value="Unassembled WGS sequence"/>
</dbReference>
<evidence type="ECO:0000256" key="1">
    <source>
        <dbReference type="ARBA" id="ARBA00001946"/>
    </source>
</evidence>